<evidence type="ECO:0000256" key="3">
    <source>
        <dbReference type="ARBA" id="ARBA00023274"/>
    </source>
</evidence>
<keyword evidence="5" id="KW-1185">Reference proteome</keyword>
<dbReference type="RefSeq" id="XP_018015190.1">
    <property type="nucleotide sequence ID" value="XM_018159701.2"/>
</dbReference>
<dbReference type="PANTHER" id="PTHR11205">
    <property type="entry name" value="RIBOSOMAL PROTEIN S7"/>
    <property type="match status" value="1"/>
</dbReference>
<dbReference type="KEGG" id="hazt:108672079"/>
<protein>
    <submittedName>
        <fullName evidence="6">28S ribosomal protein S7, mitochondrial</fullName>
    </submittedName>
</protein>
<dbReference type="Proteomes" id="UP000694843">
    <property type="component" value="Unplaced"/>
</dbReference>
<dbReference type="OMA" id="DDTHRMA"/>
<evidence type="ECO:0000256" key="2">
    <source>
        <dbReference type="ARBA" id="ARBA00022980"/>
    </source>
</evidence>
<name>A0A8B7NND4_HYAAZ</name>
<feature type="domain" description="Small ribosomal subunit protein uS7" evidence="4">
    <location>
        <begin position="77"/>
        <end position="227"/>
    </location>
</feature>
<dbReference type="GeneID" id="108672079"/>
<dbReference type="GO" id="GO:0005840">
    <property type="term" value="C:ribosome"/>
    <property type="evidence" value="ECO:0007669"/>
    <property type="project" value="UniProtKB-KW"/>
</dbReference>
<dbReference type="GO" id="GO:1990904">
    <property type="term" value="C:ribonucleoprotein complex"/>
    <property type="evidence" value="ECO:0007669"/>
    <property type="project" value="UniProtKB-KW"/>
</dbReference>
<keyword evidence="2 6" id="KW-0689">Ribosomal protein</keyword>
<dbReference type="PIRSF" id="PIRSF002122">
    <property type="entry name" value="RPS7p_RPS7a_RPS5e_RPS7o"/>
    <property type="match status" value="1"/>
</dbReference>
<evidence type="ECO:0000313" key="6">
    <source>
        <dbReference type="RefSeq" id="XP_018015190.1"/>
    </source>
</evidence>
<dbReference type="Pfam" id="PF00177">
    <property type="entry name" value="Ribosomal_S7"/>
    <property type="match status" value="1"/>
</dbReference>
<organism evidence="5 6">
    <name type="scientific">Hyalella azteca</name>
    <name type="common">Amphipod</name>
    <dbReference type="NCBI Taxonomy" id="294128"/>
    <lineage>
        <taxon>Eukaryota</taxon>
        <taxon>Metazoa</taxon>
        <taxon>Ecdysozoa</taxon>
        <taxon>Arthropoda</taxon>
        <taxon>Crustacea</taxon>
        <taxon>Multicrustacea</taxon>
        <taxon>Malacostraca</taxon>
        <taxon>Eumalacostraca</taxon>
        <taxon>Peracarida</taxon>
        <taxon>Amphipoda</taxon>
        <taxon>Senticaudata</taxon>
        <taxon>Talitrida</taxon>
        <taxon>Talitroidea</taxon>
        <taxon>Hyalellidae</taxon>
        <taxon>Hyalella</taxon>
    </lineage>
</organism>
<dbReference type="CTD" id="51081"/>
<dbReference type="InterPro" id="IPR023798">
    <property type="entry name" value="Ribosomal_uS7_dom"/>
</dbReference>
<keyword evidence="3" id="KW-0687">Ribonucleoprotein</keyword>
<dbReference type="Gene3D" id="1.10.455.10">
    <property type="entry name" value="Ribosomal protein S7 domain"/>
    <property type="match status" value="1"/>
</dbReference>
<dbReference type="CDD" id="cd14870">
    <property type="entry name" value="uS7_Mitochondria_Mammalian"/>
    <property type="match status" value="1"/>
</dbReference>
<dbReference type="GO" id="GO:0006412">
    <property type="term" value="P:translation"/>
    <property type="evidence" value="ECO:0007669"/>
    <property type="project" value="InterPro"/>
</dbReference>
<evidence type="ECO:0000313" key="5">
    <source>
        <dbReference type="Proteomes" id="UP000694843"/>
    </source>
</evidence>
<dbReference type="SUPFAM" id="SSF47973">
    <property type="entry name" value="Ribosomal protein S7"/>
    <property type="match status" value="1"/>
</dbReference>
<dbReference type="AlphaFoldDB" id="A0A8B7NND4"/>
<evidence type="ECO:0000259" key="4">
    <source>
        <dbReference type="Pfam" id="PF00177"/>
    </source>
</evidence>
<comment type="similarity">
    <text evidence="1">Belongs to the universal ribosomal protein uS7 family.</text>
</comment>
<accession>A0A8B7NND4</accession>
<gene>
    <name evidence="6" type="primary">LOC108672079</name>
</gene>
<evidence type="ECO:0000256" key="1">
    <source>
        <dbReference type="ARBA" id="ARBA00007151"/>
    </source>
</evidence>
<sequence length="233" mass="27480">MLKNFLLSQQISSIGSRFPAAPAQFAVRSYAIYSPDKYLEPIYEKEQLEEIFQNKEIKERLQFSQIKPAEQSRSWSFFDHPRVNRLCNYVMKEGNKVLARNLVEETFTRIKRKQLRAYHTAETDEERRNIVCDPLTIYLGAVENCRPFLDLLPIKRGGITYQVPVPMSEKHSYFIATRWLVHAGRDRPTRRVHFPENLANELIDAFYGRGRVVQQKNDLHKQCEANRAYAHYR</sequence>
<proteinExistence type="inferred from homology"/>
<dbReference type="InterPro" id="IPR000235">
    <property type="entry name" value="Ribosomal_uS7"/>
</dbReference>
<dbReference type="OrthoDB" id="9972728at2759"/>
<dbReference type="InterPro" id="IPR036823">
    <property type="entry name" value="Ribosomal_uS7_dom_sf"/>
</dbReference>
<reference evidence="6" key="1">
    <citation type="submission" date="2025-08" db="UniProtKB">
        <authorList>
            <consortium name="RefSeq"/>
        </authorList>
    </citation>
    <scope>IDENTIFICATION</scope>
    <source>
        <tissue evidence="6">Whole organism</tissue>
    </source>
</reference>